<dbReference type="AlphaFoldDB" id="A0A830G9R9"/>
<evidence type="ECO:0000313" key="5">
    <source>
        <dbReference type="EMBL" id="GGN12342.1"/>
    </source>
</evidence>
<proteinExistence type="inferred from homology"/>
<dbReference type="PANTHER" id="PTHR43827">
    <property type="entry name" value="2,5-DIKETO-D-GLUCONIC ACID REDUCTASE"/>
    <property type="match status" value="1"/>
</dbReference>
<dbReference type="PROSITE" id="PS00062">
    <property type="entry name" value="ALDOKETO_REDUCTASE_2"/>
    <property type="match status" value="1"/>
</dbReference>
<dbReference type="PANTHER" id="PTHR43827:SF3">
    <property type="entry name" value="NADP-DEPENDENT OXIDOREDUCTASE DOMAIN-CONTAINING PROTEIN"/>
    <property type="match status" value="1"/>
</dbReference>
<comment type="caution">
    <text evidence="5">The sequence shown here is derived from an EMBL/GenBank/DDBJ whole genome shotgun (WGS) entry which is preliminary data.</text>
</comment>
<dbReference type="SUPFAM" id="SSF51430">
    <property type="entry name" value="NAD(P)-linked oxidoreductase"/>
    <property type="match status" value="1"/>
</dbReference>
<dbReference type="EMBL" id="BMOQ01000003">
    <property type="protein sequence ID" value="GGN12342.1"/>
    <property type="molecule type" value="Genomic_DNA"/>
</dbReference>
<evidence type="ECO:0000259" key="4">
    <source>
        <dbReference type="Pfam" id="PF00248"/>
    </source>
</evidence>
<organism evidence="5 6">
    <name type="scientific">Halarchaeum nitratireducens</name>
    <dbReference type="NCBI Taxonomy" id="489913"/>
    <lineage>
        <taxon>Archaea</taxon>
        <taxon>Methanobacteriati</taxon>
        <taxon>Methanobacteriota</taxon>
        <taxon>Stenosarchaea group</taxon>
        <taxon>Halobacteria</taxon>
        <taxon>Halobacteriales</taxon>
        <taxon>Halobacteriaceae</taxon>
    </lineage>
</organism>
<sequence length="279" mass="30891">MDAPTVTLASGDELPAVGVGTWDIGGETVKDAARAGLDAGYAHVDTAEGYHNEAAIGEVLADYDREEYWLTSKVLPKHLSYDALIESCEASLDRLGVDSLDLYLVHWPNPAVSIRETMDAMATLKRRGLVENVGVSNFSAYQLSCAQHVSDVPIVVNQIEYHPWFQRDDLLQYCRETDTVVEAAAPLARTEVFADEVVRELAASYDKSPAQIVLKWAVENGVAVLPKSSSPEHVRANRELFDWDLDESDRARLDARDRNHPVYDTPARDWSGDVYGINS</sequence>
<dbReference type="InterPro" id="IPR018170">
    <property type="entry name" value="Aldo/ket_reductase_CS"/>
</dbReference>
<dbReference type="Pfam" id="PF00248">
    <property type="entry name" value="Aldo_ket_red"/>
    <property type="match status" value="1"/>
</dbReference>
<dbReference type="InterPro" id="IPR023210">
    <property type="entry name" value="NADP_OxRdtase_dom"/>
</dbReference>
<evidence type="ECO:0000256" key="2">
    <source>
        <dbReference type="ARBA" id="ARBA00022857"/>
    </source>
</evidence>
<dbReference type="OrthoDB" id="275427at2157"/>
<evidence type="ECO:0000313" key="6">
    <source>
        <dbReference type="Proteomes" id="UP000608850"/>
    </source>
</evidence>
<dbReference type="PIRSF" id="PIRSF000097">
    <property type="entry name" value="AKR"/>
    <property type="match status" value="1"/>
</dbReference>
<dbReference type="Gene3D" id="3.20.20.100">
    <property type="entry name" value="NADP-dependent oxidoreductase domain"/>
    <property type="match status" value="1"/>
</dbReference>
<feature type="domain" description="NADP-dependent oxidoreductase" evidence="4">
    <location>
        <begin position="17"/>
        <end position="255"/>
    </location>
</feature>
<comment type="similarity">
    <text evidence="1">Belongs to the aldo/keto reductase family.</text>
</comment>
<dbReference type="InterPro" id="IPR020471">
    <property type="entry name" value="AKR"/>
</dbReference>
<keyword evidence="2" id="KW-0521">NADP</keyword>
<dbReference type="Proteomes" id="UP000608850">
    <property type="component" value="Unassembled WGS sequence"/>
</dbReference>
<evidence type="ECO:0000256" key="1">
    <source>
        <dbReference type="ARBA" id="ARBA00007905"/>
    </source>
</evidence>
<name>A0A830G9R9_9EURY</name>
<dbReference type="FunFam" id="3.20.20.100:FF:000002">
    <property type="entry name" value="2,5-diketo-D-gluconic acid reductase A"/>
    <property type="match status" value="1"/>
</dbReference>
<gene>
    <name evidence="5" type="ORF">GCM10009021_10400</name>
</gene>
<dbReference type="InterPro" id="IPR036812">
    <property type="entry name" value="NAD(P)_OxRdtase_dom_sf"/>
</dbReference>
<protein>
    <submittedName>
        <fullName evidence="5">2,5-didehydrogluconate reductase</fullName>
    </submittedName>
</protein>
<dbReference type="RefSeq" id="WP_188877542.1">
    <property type="nucleotide sequence ID" value="NZ_BMOQ01000003.1"/>
</dbReference>
<keyword evidence="6" id="KW-1185">Reference proteome</keyword>
<dbReference type="GO" id="GO:0016616">
    <property type="term" value="F:oxidoreductase activity, acting on the CH-OH group of donors, NAD or NADP as acceptor"/>
    <property type="evidence" value="ECO:0007669"/>
    <property type="project" value="UniProtKB-ARBA"/>
</dbReference>
<keyword evidence="3" id="KW-0560">Oxidoreductase</keyword>
<dbReference type="PRINTS" id="PR00069">
    <property type="entry name" value="ALDKETRDTASE"/>
</dbReference>
<reference evidence="5 6" key="1">
    <citation type="journal article" date="2019" name="Int. J. Syst. Evol. Microbiol.">
        <title>The Global Catalogue of Microorganisms (GCM) 10K type strain sequencing project: providing services to taxonomists for standard genome sequencing and annotation.</title>
        <authorList>
            <consortium name="The Broad Institute Genomics Platform"/>
            <consortium name="The Broad Institute Genome Sequencing Center for Infectious Disease"/>
            <person name="Wu L."/>
            <person name="Ma J."/>
        </authorList>
    </citation>
    <scope>NUCLEOTIDE SEQUENCE [LARGE SCALE GENOMIC DNA]</scope>
    <source>
        <strain evidence="5 6">JCM 16331</strain>
    </source>
</reference>
<evidence type="ECO:0000256" key="3">
    <source>
        <dbReference type="ARBA" id="ARBA00023002"/>
    </source>
</evidence>
<accession>A0A830G9R9</accession>